<evidence type="ECO:0000313" key="1">
    <source>
        <dbReference type="EMBL" id="KAJ1185978.1"/>
    </source>
</evidence>
<reference evidence="1" key="1">
    <citation type="journal article" date="2022" name="bioRxiv">
        <title>Sequencing and chromosome-scale assembly of the giantPleurodeles waltlgenome.</title>
        <authorList>
            <person name="Brown T."/>
            <person name="Elewa A."/>
            <person name="Iarovenko S."/>
            <person name="Subramanian E."/>
            <person name="Araus A.J."/>
            <person name="Petzold A."/>
            <person name="Susuki M."/>
            <person name="Suzuki K.-i.T."/>
            <person name="Hayashi T."/>
            <person name="Toyoda A."/>
            <person name="Oliveira C."/>
            <person name="Osipova E."/>
            <person name="Leigh N.D."/>
            <person name="Simon A."/>
            <person name="Yun M.H."/>
        </authorList>
    </citation>
    <scope>NUCLEOTIDE SEQUENCE</scope>
    <source>
        <strain evidence="1">20211129_DDA</strain>
        <tissue evidence="1">Liver</tissue>
    </source>
</reference>
<dbReference type="EMBL" id="JANPWB010000005">
    <property type="protein sequence ID" value="KAJ1185978.1"/>
    <property type="molecule type" value="Genomic_DNA"/>
</dbReference>
<proteinExistence type="predicted"/>
<protein>
    <submittedName>
        <fullName evidence="1">Uncharacterized protein</fullName>
    </submittedName>
</protein>
<sequence length="89" mass="10373">MPDMNTTFIDHRTDTLRFMALLQTSMRCRHRSDAVNKRKRAQTSSVSDQLAREEVVVYFKSYAAVEALQHANLRQNVDWEDHHPRGGTK</sequence>
<comment type="caution">
    <text evidence="1">The sequence shown here is derived from an EMBL/GenBank/DDBJ whole genome shotgun (WGS) entry which is preliminary data.</text>
</comment>
<gene>
    <name evidence="1" type="ORF">NDU88_002763</name>
</gene>
<evidence type="ECO:0000313" key="2">
    <source>
        <dbReference type="Proteomes" id="UP001066276"/>
    </source>
</evidence>
<dbReference type="Proteomes" id="UP001066276">
    <property type="component" value="Chromosome 3_1"/>
</dbReference>
<accession>A0AAV7UDZ8</accession>
<keyword evidence="2" id="KW-1185">Reference proteome</keyword>
<dbReference type="AlphaFoldDB" id="A0AAV7UDZ8"/>
<name>A0AAV7UDZ8_PLEWA</name>
<organism evidence="1 2">
    <name type="scientific">Pleurodeles waltl</name>
    <name type="common">Iberian ribbed newt</name>
    <dbReference type="NCBI Taxonomy" id="8319"/>
    <lineage>
        <taxon>Eukaryota</taxon>
        <taxon>Metazoa</taxon>
        <taxon>Chordata</taxon>
        <taxon>Craniata</taxon>
        <taxon>Vertebrata</taxon>
        <taxon>Euteleostomi</taxon>
        <taxon>Amphibia</taxon>
        <taxon>Batrachia</taxon>
        <taxon>Caudata</taxon>
        <taxon>Salamandroidea</taxon>
        <taxon>Salamandridae</taxon>
        <taxon>Pleurodelinae</taxon>
        <taxon>Pleurodeles</taxon>
    </lineage>
</organism>